<evidence type="ECO:0000259" key="14">
    <source>
        <dbReference type="Pfam" id="PF02770"/>
    </source>
</evidence>
<feature type="domain" description="Acyl-CoA oxidase/dehydrogenase middle" evidence="14">
    <location>
        <begin position="156"/>
        <end position="264"/>
    </location>
</feature>
<feature type="domain" description="Acyl-coenzyme A oxidase N-terminal" evidence="15">
    <location>
        <begin position="41"/>
        <end position="153"/>
    </location>
</feature>
<dbReference type="InterPro" id="IPR037069">
    <property type="entry name" value="AcylCoA_DH/ox_N_sf"/>
</dbReference>
<organism evidence="17 18">
    <name type="scientific">Apatococcus lobatus</name>
    <dbReference type="NCBI Taxonomy" id="904363"/>
    <lineage>
        <taxon>Eukaryota</taxon>
        <taxon>Viridiplantae</taxon>
        <taxon>Chlorophyta</taxon>
        <taxon>core chlorophytes</taxon>
        <taxon>Trebouxiophyceae</taxon>
        <taxon>Chlorellales</taxon>
        <taxon>Chlorellaceae</taxon>
        <taxon>Apatococcus</taxon>
    </lineage>
</organism>
<proteinExistence type="inferred from homology"/>
<dbReference type="Gene3D" id="1.20.140.10">
    <property type="entry name" value="Butyryl-CoA Dehydrogenase, subunit A, domain 3"/>
    <property type="match status" value="2"/>
</dbReference>
<dbReference type="FunFam" id="2.40.110.10:FF:000003">
    <property type="entry name" value="Acyl-coenzyme A oxidase"/>
    <property type="match status" value="1"/>
</dbReference>
<evidence type="ECO:0000256" key="10">
    <source>
        <dbReference type="PIRNR" id="PIRNR000168"/>
    </source>
</evidence>
<evidence type="ECO:0000313" key="17">
    <source>
        <dbReference type="EMBL" id="KAK9833196.1"/>
    </source>
</evidence>
<dbReference type="FunFam" id="1.20.140.10:FF:000013">
    <property type="entry name" value="Acyl-coenzyme A oxidase"/>
    <property type="match status" value="1"/>
</dbReference>
<keyword evidence="7" id="KW-0560">Oxidoreductase</keyword>
<dbReference type="Gene3D" id="1.10.540.10">
    <property type="entry name" value="Acyl-CoA dehydrogenase/oxidase, N-terminal domain"/>
    <property type="match status" value="1"/>
</dbReference>
<dbReference type="PANTHER" id="PTHR10909">
    <property type="entry name" value="ELECTRON TRANSPORT OXIDOREDUCTASE"/>
    <property type="match status" value="1"/>
</dbReference>
<evidence type="ECO:0000313" key="18">
    <source>
        <dbReference type="Proteomes" id="UP001438707"/>
    </source>
</evidence>
<evidence type="ECO:0000256" key="5">
    <source>
        <dbReference type="ARBA" id="ARBA00022827"/>
    </source>
</evidence>
<dbReference type="PIRSF" id="PIRSF000168">
    <property type="entry name" value="Acyl-CoA_oxidase"/>
    <property type="match status" value="1"/>
</dbReference>
<evidence type="ECO:0000256" key="12">
    <source>
        <dbReference type="PIRSR" id="PIRSR000168-2"/>
    </source>
</evidence>
<dbReference type="InterPro" id="IPR006091">
    <property type="entry name" value="Acyl-CoA_Oxase/DH_mid-dom"/>
</dbReference>
<gene>
    <name evidence="17" type="ORF">WJX74_009804</name>
</gene>
<dbReference type="InterPro" id="IPR002655">
    <property type="entry name" value="Acyl-CoA_oxidase_C"/>
</dbReference>
<dbReference type="InterPro" id="IPR055060">
    <property type="entry name" value="ACOX_C_alpha1"/>
</dbReference>
<dbReference type="Pfam" id="PF22924">
    <property type="entry name" value="ACOX_C_alpha1"/>
    <property type="match status" value="1"/>
</dbReference>
<protein>
    <recommendedName>
        <fullName evidence="10">Acyl-coenzyme A oxidase</fullName>
    </recommendedName>
</protein>
<reference evidence="17 18" key="1">
    <citation type="journal article" date="2024" name="Nat. Commun.">
        <title>Phylogenomics reveals the evolutionary origins of lichenization in chlorophyte algae.</title>
        <authorList>
            <person name="Puginier C."/>
            <person name="Libourel C."/>
            <person name="Otte J."/>
            <person name="Skaloud P."/>
            <person name="Haon M."/>
            <person name="Grisel S."/>
            <person name="Petersen M."/>
            <person name="Berrin J.G."/>
            <person name="Delaux P.M."/>
            <person name="Dal Grande F."/>
            <person name="Keller J."/>
        </authorList>
    </citation>
    <scope>NUCLEOTIDE SEQUENCE [LARGE SCALE GENOMIC DNA]</scope>
    <source>
        <strain evidence="17 18">SAG 2145</strain>
    </source>
</reference>
<keyword evidence="9" id="KW-0576">Peroxisome</keyword>
<keyword evidence="18" id="KW-1185">Reference proteome</keyword>
<evidence type="ECO:0000259" key="15">
    <source>
        <dbReference type="Pfam" id="PF14749"/>
    </source>
</evidence>
<dbReference type="InterPro" id="IPR012258">
    <property type="entry name" value="Acyl-CoA_oxidase"/>
</dbReference>
<dbReference type="GO" id="GO:0005504">
    <property type="term" value="F:fatty acid binding"/>
    <property type="evidence" value="ECO:0007669"/>
    <property type="project" value="TreeGrafter"/>
</dbReference>
<evidence type="ECO:0000256" key="7">
    <source>
        <dbReference type="ARBA" id="ARBA00023002"/>
    </source>
</evidence>
<dbReference type="SUPFAM" id="SSF56645">
    <property type="entry name" value="Acyl-CoA dehydrogenase NM domain-like"/>
    <property type="match status" value="1"/>
</dbReference>
<feature type="domain" description="Acyl-CoA oxidase C-alpha1" evidence="16">
    <location>
        <begin position="297"/>
        <end position="458"/>
    </location>
</feature>
<dbReference type="InterPro" id="IPR009100">
    <property type="entry name" value="AcylCoA_DH/oxidase_NM_dom_sf"/>
</dbReference>
<name>A0AAW1RI74_9CHLO</name>
<comment type="cofactor">
    <cofactor evidence="1">
        <name>FAD</name>
        <dbReference type="ChEBI" id="CHEBI:57692"/>
    </cofactor>
</comment>
<dbReference type="EMBL" id="JALJOS010000011">
    <property type="protein sequence ID" value="KAK9833196.1"/>
    <property type="molecule type" value="Genomic_DNA"/>
</dbReference>
<dbReference type="GO" id="GO:0033540">
    <property type="term" value="P:fatty acid beta-oxidation using acyl-CoA oxidase"/>
    <property type="evidence" value="ECO:0007669"/>
    <property type="project" value="TreeGrafter"/>
</dbReference>
<evidence type="ECO:0000256" key="1">
    <source>
        <dbReference type="ARBA" id="ARBA00001974"/>
    </source>
</evidence>
<dbReference type="InterPro" id="IPR046373">
    <property type="entry name" value="Acyl-CoA_Oxase/DH_mid-dom_sf"/>
</dbReference>
<evidence type="ECO:0000256" key="2">
    <source>
        <dbReference type="ARBA" id="ARBA00004275"/>
    </source>
</evidence>
<dbReference type="FunFam" id="1.10.540.10:FF:000015">
    <property type="entry name" value="Acyl-coenzyme A oxidase"/>
    <property type="match status" value="1"/>
</dbReference>
<evidence type="ECO:0000256" key="8">
    <source>
        <dbReference type="ARBA" id="ARBA00023098"/>
    </source>
</evidence>
<feature type="active site" description="Proton acceptor" evidence="11">
    <location>
        <position position="443"/>
    </location>
</feature>
<dbReference type="Pfam" id="PF01756">
    <property type="entry name" value="ACOX"/>
    <property type="match status" value="1"/>
</dbReference>
<evidence type="ECO:0000256" key="3">
    <source>
        <dbReference type="ARBA" id="ARBA00006288"/>
    </source>
</evidence>
<keyword evidence="4 10" id="KW-0285">Flavoprotein</keyword>
<evidence type="ECO:0000256" key="11">
    <source>
        <dbReference type="PIRSR" id="PIRSR000168-1"/>
    </source>
</evidence>
<dbReference type="Pfam" id="PF14749">
    <property type="entry name" value="Acyl-CoA_ox_N"/>
    <property type="match status" value="1"/>
</dbReference>
<evidence type="ECO:0000256" key="9">
    <source>
        <dbReference type="ARBA" id="ARBA00023140"/>
    </source>
</evidence>
<dbReference type="InterPro" id="IPR036250">
    <property type="entry name" value="AcylCo_DH-like_C"/>
</dbReference>
<dbReference type="InterPro" id="IPR029320">
    <property type="entry name" value="Acyl-CoA_ox_N"/>
</dbReference>
<dbReference type="Gene3D" id="2.40.110.10">
    <property type="entry name" value="Butyryl-CoA Dehydrogenase, subunit A, domain 2"/>
    <property type="match status" value="1"/>
</dbReference>
<dbReference type="AlphaFoldDB" id="A0AAW1RI74"/>
<comment type="subcellular location">
    <subcellularLocation>
        <location evidence="2">Peroxisome</location>
    </subcellularLocation>
</comment>
<evidence type="ECO:0000259" key="13">
    <source>
        <dbReference type="Pfam" id="PF01756"/>
    </source>
</evidence>
<feature type="binding site" evidence="12">
    <location>
        <position position="159"/>
    </location>
    <ligand>
        <name>FAD</name>
        <dbReference type="ChEBI" id="CHEBI:57692"/>
    </ligand>
</feature>
<dbReference type="GO" id="GO:0071949">
    <property type="term" value="F:FAD binding"/>
    <property type="evidence" value="ECO:0007669"/>
    <property type="project" value="InterPro"/>
</dbReference>
<sequence>MATDRVKMLVKASSRLVLAEHVEPQDDMRAERARASFASRNVAEALNGGKEVLEKRSRMVAQLEKLPWGQKSQRAFLSREQEYVQALRAAMGIWQLMQSGQLSIEDGLEMRNLLAFPGGLELHIGMFIPTILSQGNDEQQKHWLPLAQSLKVIGTYAQTELGHGTFVRGLETTATYDAESQQFIVHSPALSSTKWWPGGLGKTSTHIILMARLFINQKDYGLHAFVMQIRDLSTHLPLAGITVGDIGPKFGYNGVDNGYLIFDHAPIPRNAMLMRYAKVTPEGKYVPPPPANAKASYATMVYVRATIVEDAGWYLARAATIAVRYNAVRRQTAASAGDKELQVLDYQNTSATLLPLVAVAYALIFMGKSAMGMYKQFEKGRDKGDFSMLPELHVILSGMKAVSTWTAADGIEQCRRGCGGHGFSALSGLPNLFASYVQNVTWEGDNNVLCLQTARHLLKSCETATAGKAVHGSAAYLTASQQEKSGKCKVASAMDWRVTDVLVMALRHRAARLAFEGHDLLHKRGKGTLHFEGPAWNGMTVHLIRMARAHSQLVLLMTFAEAVQQAQVEPTARKVLEQLVALHGITTLLTELGDFLIDGHVTPSQARTLQEQQHELLVELRPEAVALVDGFGFEDYQLNSCLGRSDGNVYNALLQAAKSSPLNQTEEGPAWHSVLKSWLDPATRQEARSKL</sequence>
<feature type="binding site" evidence="12">
    <location>
        <position position="198"/>
    </location>
    <ligand>
        <name>FAD</name>
        <dbReference type="ChEBI" id="CHEBI:57692"/>
    </ligand>
</feature>
<keyword evidence="5 10" id="KW-0274">FAD</keyword>
<dbReference type="Pfam" id="PF02770">
    <property type="entry name" value="Acyl-CoA_dh_M"/>
    <property type="match status" value="1"/>
</dbReference>
<keyword evidence="6" id="KW-0276">Fatty acid metabolism</keyword>
<feature type="domain" description="Acyl-CoA oxidase C-terminal" evidence="13">
    <location>
        <begin position="500"/>
        <end position="679"/>
    </location>
</feature>
<dbReference type="Proteomes" id="UP001438707">
    <property type="component" value="Unassembled WGS sequence"/>
</dbReference>
<dbReference type="GO" id="GO:0005777">
    <property type="term" value="C:peroxisome"/>
    <property type="evidence" value="ECO:0007669"/>
    <property type="project" value="UniProtKB-SubCell"/>
</dbReference>
<dbReference type="SUPFAM" id="SSF47203">
    <property type="entry name" value="Acyl-CoA dehydrogenase C-terminal domain-like"/>
    <property type="match status" value="2"/>
</dbReference>
<evidence type="ECO:0000259" key="16">
    <source>
        <dbReference type="Pfam" id="PF22924"/>
    </source>
</evidence>
<comment type="caution">
    <text evidence="17">The sequence shown here is derived from an EMBL/GenBank/DDBJ whole genome shotgun (WGS) entry which is preliminary data.</text>
</comment>
<dbReference type="FunFam" id="1.20.140.10:FF:000005">
    <property type="entry name" value="Acyl-coenzyme A oxidase"/>
    <property type="match status" value="1"/>
</dbReference>
<comment type="similarity">
    <text evidence="3 10">Belongs to the acyl-CoA oxidase family.</text>
</comment>
<evidence type="ECO:0000256" key="6">
    <source>
        <dbReference type="ARBA" id="ARBA00022832"/>
    </source>
</evidence>
<evidence type="ECO:0000256" key="4">
    <source>
        <dbReference type="ARBA" id="ARBA00022630"/>
    </source>
</evidence>
<keyword evidence="8" id="KW-0443">Lipid metabolism</keyword>
<accession>A0AAW1RI74</accession>
<dbReference type="GO" id="GO:0003997">
    <property type="term" value="F:acyl-CoA oxidase activity"/>
    <property type="evidence" value="ECO:0007669"/>
    <property type="project" value="InterPro"/>
</dbReference>
<dbReference type="PANTHER" id="PTHR10909:SF250">
    <property type="entry name" value="PEROXISOMAL ACYL-COENZYME A OXIDASE 1"/>
    <property type="match status" value="1"/>
</dbReference>
<dbReference type="GO" id="GO:0055088">
    <property type="term" value="P:lipid homeostasis"/>
    <property type="evidence" value="ECO:0007669"/>
    <property type="project" value="TreeGrafter"/>
</dbReference>